<sequence length="286" mass="32766">MEQVQQLHEYLLRQRTQIRNHRRTLQAMKACWKLLPRTDSITMTREEYEAMYSTLLYELTICWDEETNDAVQAKMWHRDASSFSNLDLNRFCCSIFYFVEMWVQEITQEAYDRVFGIIQTILAGQEYSPTPSSTDSTVKPTLESFSDAFDRERDLESMNLNIGKSILFDAKRYFQHFGLPADTIQASNINLFQLQERSMPLRSDLGEAYSRRYGHYEGAAATKRLKSGCSNPQLLRPASPRQSRLSVYNSHNTSPTPPLGSPSTSASRTANPFLLAGTIALKPSQC</sequence>
<reference evidence="2 3" key="1">
    <citation type="submission" date="2018-01" db="EMBL/GenBank/DDBJ databases">
        <title>Draft genome of the strawberry crown rot pathogen Phytophthora cactorum.</title>
        <authorList>
            <person name="Armitage A.D."/>
            <person name="Lysoe E."/>
            <person name="Nellist C.F."/>
            <person name="Harrison R.J."/>
            <person name="Brurberg M.B."/>
        </authorList>
    </citation>
    <scope>NUCLEOTIDE SEQUENCE [LARGE SCALE GENOMIC DNA]</scope>
    <source>
        <strain evidence="2 3">10300</strain>
    </source>
</reference>
<name>A0A329SG29_9STRA</name>
<dbReference type="EMBL" id="MJFZ01000158">
    <property type="protein sequence ID" value="RAW35787.1"/>
    <property type="molecule type" value="Genomic_DNA"/>
</dbReference>
<feature type="region of interest" description="Disordered" evidence="1">
    <location>
        <begin position="227"/>
        <end position="267"/>
    </location>
</feature>
<organism evidence="2 3">
    <name type="scientific">Phytophthora cactorum</name>
    <dbReference type="NCBI Taxonomy" id="29920"/>
    <lineage>
        <taxon>Eukaryota</taxon>
        <taxon>Sar</taxon>
        <taxon>Stramenopiles</taxon>
        <taxon>Oomycota</taxon>
        <taxon>Peronosporomycetes</taxon>
        <taxon>Peronosporales</taxon>
        <taxon>Peronosporaceae</taxon>
        <taxon>Phytophthora</taxon>
    </lineage>
</organism>
<evidence type="ECO:0000313" key="2">
    <source>
        <dbReference type="EMBL" id="RAW35787.1"/>
    </source>
</evidence>
<evidence type="ECO:0000256" key="1">
    <source>
        <dbReference type="SAM" id="MobiDB-lite"/>
    </source>
</evidence>
<comment type="caution">
    <text evidence="2">The sequence shown here is derived from an EMBL/GenBank/DDBJ whole genome shotgun (WGS) entry which is preliminary data.</text>
</comment>
<keyword evidence="3" id="KW-1185">Reference proteome</keyword>
<proteinExistence type="predicted"/>
<dbReference type="Proteomes" id="UP000251314">
    <property type="component" value="Unassembled WGS sequence"/>
</dbReference>
<evidence type="ECO:0000313" key="3">
    <source>
        <dbReference type="Proteomes" id="UP000251314"/>
    </source>
</evidence>
<dbReference type="AlphaFoldDB" id="A0A329SG29"/>
<dbReference type="VEuPathDB" id="FungiDB:PC110_g7924"/>
<accession>A0A329SG29</accession>
<protein>
    <submittedName>
        <fullName evidence="2">Uncharacterized protein</fullName>
    </submittedName>
</protein>
<gene>
    <name evidence="2" type="ORF">PC110_g7924</name>
</gene>
<dbReference type="OrthoDB" id="117270at2759"/>
<feature type="compositionally biased region" description="Polar residues" evidence="1">
    <location>
        <begin position="240"/>
        <end position="252"/>
    </location>
</feature>